<keyword evidence="2" id="KW-1185">Reference proteome</keyword>
<dbReference type="KEGG" id="csq:CSCA_2586"/>
<dbReference type="STRING" id="1548.CSCA_2586"/>
<dbReference type="Proteomes" id="UP000033115">
    <property type="component" value="Chromosome"/>
</dbReference>
<protein>
    <recommendedName>
        <fullName evidence="3">Spo0E like sporulation regulatory protein</fullName>
    </recommendedName>
</protein>
<dbReference type="RefSeq" id="WP_029161687.1">
    <property type="nucleotide sequence ID" value="NZ_CP009933.1"/>
</dbReference>
<evidence type="ECO:0000313" key="1">
    <source>
        <dbReference type="EMBL" id="AKA69711.1"/>
    </source>
</evidence>
<organism evidence="1 2">
    <name type="scientific">Clostridium scatologenes</name>
    <dbReference type="NCBI Taxonomy" id="1548"/>
    <lineage>
        <taxon>Bacteria</taxon>
        <taxon>Bacillati</taxon>
        <taxon>Bacillota</taxon>
        <taxon>Clostridia</taxon>
        <taxon>Eubacteriales</taxon>
        <taxon>Clostridiaceae</taxon>
        <taxon>Clostridium</taxon>
    </lineage>
</organism>
<dbReference type="Gene3D" id="4.10.280.10">
    <property type="entry name" value="Helix-loop-helix DNA-binding domain"/>
    <property type="match status" value="1"/>
</dbReference>
<dbReference type="EMBL" id="CP009933">
    <property type="protein sequence ID" value="AKA69711.1"/>
    <property type="molecule type" value="Genomic_DNA"/>
</dbReference>
<name>A0A0E3GR51_CLOSL</name>
<dbReference type="Pfam" id="PF09388">
    <property type="entry name" value="SpoOE-like"/>
    <property type="match status" value="1"/>
</dbReference>
<proteinExistence type="predicted"/>
<evidence type="ECO:0000313" key="2">
    <source>
        <dbReference type="Proteomes" id="UP000033115"/>
    </source>
</evidence>
<sequence>MDRVEQLLKKIEETRSYMNDLIRERSDLLDSEVIIASQMLDSILDEYYKILQQENISK</sequence>
<reference evidence="1 2" key="1">
    <citation type="journal article" date="2015" name="J. Biotechnol.">
        <title>Complete genome sequence of a malodorant-producing acetogen, Clostridium scatologenes ATCC 25775(T).</title>
        <authorList>
            <person name="Zhu Z."/>
            <person name="Guo T."/>
            <person name="Zheng H."/>
            <person name="Song T."/>
            <person name="Ouyang P."/>
            <person name="Xie J."/>
        </authorList>
    </citation>
    <scope>NUCLEOTIDE SEQUENCE [LARGE SCALE GENOMIC DNA]</scope>
    <source>
        <strain evidence="1 2">ATCC 25775</strain>
    </source>
</reference>
<dbReference type="GO" id="GO:0043937">
    <property type="term" value="P:regulation of sporulation"/>
    <property type="evidence" value="ECO:0007669"/>
    <property type="project" value="InterPro"/>
</dbReference>
<evidence type="ECO:0008006" key="3">
    <source>
        <dbReference type="Google" id="ProtNLM"/>
    </source>
</evidence>
<dbReference type="InterPro" id="IPR018540">
    <property type="entry name" value="Spo0E-like"/>
</dbReference>
<dbReference type="SUPFAM" id="SSF140500">
    <property type="entry name" value="BAS1536-like"/>
    <property type="match status" value="1"/>
</dbReference>
<dbReference type="InterPro" id="IPR037208">
    <property type="entry name" value="Spo0E-like_sf"/>
</dbReference>
<dbReference type="InterPro" id="IPR036638">
    <property type="entry name" value="HLH_DNA-bd_sf"/>
</dbReference>
<accession>A0A0E3GR51</accession>
<gene>
    <name evidence="1" type="ORF">CSCA_2586</name>
</gene>
<dbReference type="HOGENOM" id="CLU_189149_5_0_9"/>
<dbReference type="GO" id="GO:0046983">
    <property type="term" value="F:protein dimerization activity"/>
    <property type="evidence" value="ECO:0007669"/>
    <property type="project" value="InterPro"/>
</dbReference>
<dbReference type="AlphaFoldDB" id="A0A0E3GR51"/>